<dbReference type="Proteomes" id="UP000046122">
    <property type="component" value="Unassembled WGS sequence"/>
</dbReference>
<accession>A0A090G132</accession>
<name>A0A090G132_MESPL</name>
<dbReference type="AlphaFoldDB" id="A0A090G132"/>
<sequence length="75" mass="8480">MHSVSRGGCWPDAPFQIKTGGASALALIAGRETSAKFCFEVSQMKKAALRPPLIFAMLYFCRLRRRAKRRPRDRP</sequence>
<reference evidence="1 2" key="1">
    <citation type="submission" date="2014-08" db="EMBL/GenBank/DDBJ databases">
        <authorList>
            <person name="Moulin Lionel"/>
        </authorList>
    </citation>
    <scope>NUCLEOTIDE SEQUENCE [LARGE SCALE GENOMIC DNA]</scope>
</reference>
<evidence type="ECO:0000313" key="1">
    <source>
        <dbReference type="EMBL" id="CDX49944.1"/>
    </source>
</evidence>
<protein>
    <submittedName>
        <fullName evidence="1">Uncharacterized protein</fullName>
    </submittedName>
</protein>
<dbReference type="EMBL" id="CCNE01000003">
    <property type="protein sequence ID" value="CDX49944.1"/>
    <property type="molecule type" value="Genomic_DNA"/>
</dbReference>
<evidence type="ECO:0000313" key="2">
    <source>
        <dbReference type="Proteomes" id="UP000046122"/>
    </source>
</evidence>
<gene>
    <name evidence="1" type="ORF">MPL3365_110056</name>
</gene>
<proteinExistence type="predicted"/>
<organism evidence="1 2">
    <name type="scientific">Mesorhizobium plurifarium</name>
    <dbReference type="NCBI Taxonomy" id="69974"/>
    <lineage>
        <taxon>Bacteria</taxon>
        <taxon>Pseudomonadati</taxon>
        <taxon>Pseudomonadota</taxon>
        <taxon>Alphaproteobacteria</taxon>
        <taxon>Hyphomicrobiales</taxon>
        <taxon>Phyllobacteriaceae</taxon>
        <taxon>Mesorhizobium</taxon>
    </lineage>
</organism>